<gene>
    <name evidence="2" type="ORF">OD750_020650</name>
</gene>
<feature type="domain" description="Peptidase C51" evidence="1">
    <location>
        <begin position="1"/>
        <end position="128"/>
    </location>
</feature>
<sequence>MTNKCNLFIHEVLDAAGADIPYMNGGLLYNWFGIGSPEYPVLAGQWADRNFKIPGWTIVESPQAGDIGAMSLPFRDATGHVGIIANGSGGGFLTISASSVSHSVVKNDWGFRNDGWKLIYRRYTGEGK</sequence>
<dbReference type="RefSeq" id="WP_263540802.1">
    <property type="nucleotide sequence ID" value="NZ_JAOVZO020000019.1"/>
</dbReference>
<dbReference type="InterPro" id="IPR007921">
    <property type="entry name" value="CHAP_dom"/>
</dbReference>
<keyword evidence="3" id="KW-1185">Reference proteome</keyword>
<evidence type="ECO:0000313" key="2">
    <source>
        <dbReference type="EMBL" id="MDC8014961.1"/>
    </source>
</evidence>
<organism evidence="2 3">
    <name type="scientific">Tahibacter soli</name>
    <dbReference type="NCBI Taxonomy" id="2983605"/>
    <lineage>
        <taxon>Bacteria</taxon>
        <taxon>Pseudomonadati</taxon>
        <taxon>Pseudomonadota</taxon>
        <taxon>Gammaproteobacteria</taxon>
        <taxon>Lysobacterales</taxon>
        <taxon>Rhodanobacteraceae</taxon>
        <taxon>Tahibacter</taxon>
    </lineage>
</organism>
<accession>A0A9X3YM65</accession>
<dbReference type="PROSITE" id="PS50911">
    <property type="entry name" value="CHAP"/>
    <property type="match status" value="1"/>
</dbReference>
<reference evidence="2" key="1">
    <citation type="submission" date="2023-02" db="EMBL/GenBank/DDBJ databases">
        <title>Tahibacter soli sp. nov. isolated from soil.</title>
        <authorList>
            <person name="Baek J.H."/>
            <person name="Lee J.K."/>
            <person name="Choi D.G."/>
            <person name="Jeon C.O."/>
        </authorList>
    </citation>
    <scope>NUCLEOTIDE SEQUENCE</scope>
    <source>
        <strain evidence="2">BL</strain>
    </source>
</reference>
<protein>
    <recommendedName>
        <fullName evidence="1">Peptidase C51 domain-containing protein</fullName>
    </recommendedName>
</protein>
<comment type="caution">
    <text evidence="2">The sequence shown here is derived from an EMBL/GenBank/DDBJ whole genome shotgun (WGS) entry which is preliminary data.</text>
</comment>
<evidence type="ECO:0000313" key="3">
    <source>
        <dbReference type="Proteomes" id="UP001139971"/>
    </source>
</evidence>
<name>A0A9X3YM65_9GAMM</name>
<proteinExistence type="predicted"/>
<evidence type="ECO:0000259" key="1">
    <source>
        <dbReference type="PROSITE" id="PS50911"/>
    </source>
</evidence>
<dbReference type="Proteomes" id="UP001139971">
    <property type="component" value="Unassembled WGS sequence"/>
</dbReference>
<dbReference type="EMBL" id="JAOVZO020000019">
    <property type="protein sequence ID" value="MDC8014961.1"/>
    <property type="molecule type" value="Genomic_DNA"/>
</dbReference>
<dbReference type="AlphaFoldDB" id="A0A9X3YM65"/>